<dbReference type="EC" id="1.13.11.54" evidence="10"/>
<comment type="subcellular location">
    <subcellularLocation>
        <location evidence="10">Cytoplasm</location>
    </subcellularLocation>
    <subcellularLocation>
        <location evidence="10">Nucleus</location>
    </subcellularLocation>
</comment>
<evidence type="ECO:0000256" key="1">
    <source>
        <dbReference type="ARBA" id="ARBA00022490"/>
    </source>
</evidence>
<keyword evidence="2 10" id="KW-0533">Nickel</keyword>
<evidence type="ECO:0000256" key="3">
    <source>
        <dbReference type="ARBA" id="ARBA00022605"/>
    </source>
</evidence>
<dbReference type="GO" id="GO:0005634">
    <property type="term" value="C:nucleus"/>
    <property type="evidence" value="ECO:0007669"/>
    <property type="project" value="UniProtKB-SubCell"/>
</dbReference>
<comment type="similarity">
    <text evidence="10">Belongs to the acireductone dioxygenase (ARD) family.</text>
</comment>
<feature type="binding site" evidence="10">
    <location>
        <position position="95"/>
    </location>
    <ligand>
        <name>Ni(2+)</name>
        <dbReference type="ChEBI" id="CHEBI:49786"/>
        <note>for nickel-dependent acireductone dioxygenase activity</note>
    </ligand>
</feature>
<feature type="binding site" evidence="10">
    <location>
        <position position="89"/>
    </location>
    <ligand>
        <name>Fe(2+)</name>
        <dbReference type="ChEBI" id="CHEBI:29033"/>
        <note>for iron-dependent acireductone dioxygenase activity</note>
    </ligand>
</feature>
<evidence type="ECO:0000256" key="7">
    <source>
        <dbReference type="ARBA" id="ARBA00023004"/>
    </source>
</evidence>
<keyword evidence="12" id="KW-1185">Reference proteome</keyword>
<dbReference type="Proteomes" id="UP000708208">
    <property type="component" value="Unassembled WGS sequence"/>
</dbReference>
<evidence type="ECO:0000313" key="11">
    <source>
        <dbReference type="EMBL" id="CAG7826443.1"/>
    </source>
</evidence>
<dbReference type="GO" id="GO:0005506">
    <property type="term" value="F:iron ion binding"/>
    <property type="evidence" value="ECO:0007669"/>
    <property type="project" value="UniProtKB-UniRule"/>
</dbReference>
<evidence type="ECO:0000256" key="10">
    <source>
        <dbReference type="HAMAP-Rule" id="MF_03154"/>
    </source>
</evidence>
<comment type="cofactor">
    <cofactor evidence="10">
        <name>Fe(2+)</name>
        <dbReference type="ChEBI" id="CHEBI:29033"/>
    </cofactor>
    <cofactor evidence="10">
        <name>Ni(2+)</name>
        <dbReference type="ChEBI" id="CHEBI:49786"/>
    </cofactor>
    <text evidence="10">Binds either 1 Fe or Ni cation per monomer. Iron-binding promotes an acireductone dioxygenase reaction producing 2-keto-4-methylthiobutyrate, while nickel-binding promotes an acireductone dioxygenase reaction producing 3-(methylsulfanyl)propanoate.</text>
</comment>
<protein>
    <recommendedName>
        <fullName evidence="10">Acireductone dioxygenase</fullName>
    </recommendedName>
    <alternativeName>
        <fullName evidence="10">Acireductone dioxygenase (Fe(2+)-requiring)</fullName>
        <shortName evidence="10">ARD'</shortName>
        <shortName evidence="10">Fe-ARD</shortName>
        <ecNumber evidence="10">1.13.11.54</ecNumber>
    </alternativeName>
    <alternativeName>
        <fullName evidence="10">Acireductone dioxygenase (Ni(2+)-requiring)</fullName>
        <shortName evidence="10">ARD</shortName>
        <shortName evidence="10">Ni-ARD</shortName>
        <ecNumber evidence="10">1.13.11.53</ecNumber>
    </alternativeName>
</protein>
<name>A0A8J2L762_9HEXA</name>
<dbReference type="PANTHER" id="PTHR23418:SF0">
    <property type="entry name" value="ACIREDUCTONE DIOXYGENASE"/>
    <property type="match status" value="1"/>
</dbReference>
<evidence type="ECO:0000256" key="6">
    <source>
        <dbReference type="ARBA" id="ARBA00023002"/>
    </source>
</evidence>
<dbReference type="Pfam" id="PF03079">
    <property type="entry name" value="ARD"/>
    <property type="match status" value="1"/>
</dbReference>
<dbReference type="UniPathway" id="UPA00904">
    <property type="reaction ID" value="UER00878"/>
</dbReference>
<comment type="pathway">
    <text evidence="10">Amino-acid biosynthesis; L-methionine biosynthesis via salvage pathway; L-methionine from S-methyl-5-thio-alpha-D-ribose 1-phosphate: step 5/6.</text>
</comment>
<evidence type="ECO:0000256" key="9">
    <source>
        <dbReference type="ARBA" id="ARBA00023242"/>
    </source>
</evidence>
<keyword evidence="8 10" id="KW-0486">Methionine biosynthesis</keyword>
<dbReference type="GO" id="GO:0010309">
    <property type="term" value="F:acireductone dioxygenase [iron(II)-requiring] activity"/>
    <property type="evidence" value="ECO:0007669"/>
    <property type="project" value="UniProtKB-UniRule"/>
</dbReference>
<dbReference type="GO" id="GO:0016151">
    <property type="term" value="F:nickel cation binding"/>
    <property type="evidence" value="ECO:0007669"/>
    <property type="project" value="UniProtKB-UniRule"/>
</dbReference>
<keyword evidence="4 10" id="KW-0479">Metal-binding</keyword>
<dbReference type="EC" id="1.13.11.53" evidence="10"/>
<dbReference type="GO" id="GO:0010308">
    <property type="term" value="F:acireductone dioxygenase (Ni2+-requiring) activity"/>
    <property type="evidence" value="ECO:0007669"/>
    <property type="project" value="UniProtKB-UniRule"/>
</dbReference>
<evidence type="ECO:0000256" key="2">
    <source>
        <dbReference type="ARBA" id="ARBA00022596"/>
    </source>
</evidence>
<keyword evidence="3 10" id="KW-0028">Amino-acid biosynthesis</keyword>
<keyword evidence="1 10" id="KW-0963">Cytoplasm</keyword>
<keyword evidence="9 10" id="KW-0539">Nucleus</keyword>
<sequence>MVRAWFINEEDLDEDRLERENAKLQFIDPETLTKTTGVVVQAFGTDMDGANKSVDSVKNERGYSYEDCLEIMPDADNLEKLMQKFATEHLHDEEETRFVLDGSTYFDVRSKDDTWIRVEVTKGDLIIVPPGLYHRLTLTKPKLIKLRRLFLVKPSWTSFNRPDADNLDCRRDQDDGDPTSTSRNIYIPSIMEVSKKKNRWHFKLSYFLVN</sequence>
<dbReference type="InterPro" id="IPR004313">
    <property type="entry name" value="ARD"/>
</dbReference>
<dbReference type="PANTHER" id="PTHR23418">
    <property type="entry name" value="ACIREDUCTONE DIOXYGENASE"/>
    <property type="match status" value="1"/>
</dbReference>
<keyword evidence="5 10" id="KW-0223">Dioxygenase</keyword>
<feature type="binding site" evidence="10">
    <location>
        <position position="89"/>
    </location>
    <ligand>
        <name>Ni(2+)</name>
        <dbReference type="ChEBI" id="CHEBI:49786"/>
        <note>for nickel-dependent acireductone dioxygenase activity</note>
    </ligand>
</feature>
<organism evidence="11 12">
    <name type="scientific">Allacma fusca</name>
    <dbReference type="NCBI Taxonomy" id="39272"/>
    <lineage>
        <taxon>Eukaryota</taxon>
        <taxon>Metazoa</taxon>
        <taxon>Ecdysozoa</taxon>
        <taxon>Arthropoda</taxon>
        <taxon>Hexapoda</taxon>
        <taxon>Collembola</taxon>
        <taxon>Symphypleona</taxon>
        <taxon>Sminthuridae</taxon>
        <taxon>Allacma</taxon>
    </lineage>
</organism>
<comment type="catalytic activity">
    <reaction evidence="10">
        <text>1,2-dihydroxy-5-(methylsulfanyl)pent-1-en-3-one + O2 = 3-(methylsulfanyl)propanoate + CO + formate + 2 H(+)</text>
        <dbReference type="Rhea" id="RHEA:14161"/>
        <dbReference type="ChEBI" id="CHEBI:15378"/>
        <dbReference type="ChEBI" id="CHEBI:15379"/>
        <dbReference type="ChEBI" id="CHEBI:15740"/>
        <dbReference type="ChEBI" id="CHEBI:17245"/>
        <dbReference type="ChEBI" id="CHEBI:49016"/>
        <dbReference type="ChEBI" id="CHEBI:49252"/>
        <dbReference type="EC" id="1.13.11.53"/>
    </reaction>
</comment>
<reference evidence="11" key="1">
    <citation type="submission" date="2021-06" db="EMBL/GenBank/DDBJ databases">
        <authorList>
            <person name="Hodson N. C."/>
            <person name="Mongue J. A."/>
            <person name="Jaron S. K."/>
        </authorList>
    </citation>
    <scope>NUCLEOTIDE SEQUENCE</scope>
</reference>
<dbReference type="FunFam" id="2.60.120.10:FF:000099">
    <property type="entry name" value="1,2-dihydroxy-3-keto-5-methylthiopentene dioxygenase"/>
    <property type="match status" value="1"/>
</dbReference>
<dbReference type="CDD" id="cd02232">
    <property type="entry name" value="cupin_ARD"/>
    <property type="match status" value="1"/>
</dbReference>
<feature type="binding site" evidence="10">
    <location>
        <position position="91"/>
    </location>
    <ligand>
        <name>Ni(2+)</name>
        <dbReference type="ChEBI" id="CHEBI:49786"/>
        <note>for nickel-dependent acireductone dioxygenase activity</note>
    </ligand>
</feature>
<dbReference type="InterPro" id="IPR027496">
    <property type="entry name" value="ARD_euk"/>
</dbReference>
<feature type="binding site" evidence="10">
    <location>
        <position position="91"/>
    </location>
    <ligand>
        <name>Fe(2+)</name>
        <dbReference type="ChEBI" id="CHEBI:29033"/>
        <note>for iron-dependent acireductone dioxygenase activity</note>
    </ligand>
</feature>
<dbReference type="EMBL" id="CAJVCH010539814">
    <property type="protein sequence ID" value="CAG7826443.1"/>
    <property type="molecule type" value="Genomic_DNA"/>
</dbReference>
<feature type="binding site" evidence="10">
    <location>
        <position position="134"/>
    </location>
    <ligand>
        <name>Ni(2+)</name>
        <dbReference type="ChEBI" id="CHEBI:49786"/>
        <note>for nickel-dependent acireductone dioxygenase activity</note>
    </ligand>
</feature>
<evidence type="ECO:0000313" key="12">
    <source>
        <dbReference type="Proteomes" id="UP000708208"/>
    </source>
</evidence>
<feature type="binding site" evidence="10">
    <location>
        <position position="134"/>
    </location>
    <ligand>
        <name>Fe(2+)</name>
        <dbReference type="ChEBI" id="CHEBI:29033"/>
        <note>for iron-dependent acireductone dioxygenase activity</note>
    </ligand>
</feature>
<proteinExistence type="inferred from homology"/>
<dbReference type="AlphaFoldDB" id="A0A8J2L762"/>
<evidence type="ECO:0000256" key="4">
    <source>
        <dbReference type="ARBA" id="ARBA00022723"/>
    </source>
</evidence>
<comment type="catalytic activity">
    <reaction evidence="10">
        <text>1,2-dihydroxy-5-(methylsulfanyl)pent-1-en-3-one + O2 = 4-methylsulfanyl-2-oxobutanoate + formate + 2 H(+)</text>
        <dbReference type="Rhea" id="RHEA:24504"/>
        <dbReference type="ChEBI" id="CHEBI:15378"/>
        <dbReference type="ChEBI" id="CHEBI:15379"/>
        <dbReference type="ChEBI" id="CHEBI:15740"/>
        <dbReference type="ChEBI" id="CHEBI:16723"/>
        <dbReference type="ChEBI" id="CHEBI:49252"/>
        <dbReference type="EC" id="1.13.11.54"/>
    </reaction>
</comment>
<feature type="binding site" evidence="10">
    <location>
        <position position="95"/>
    </location>
    <ligand>
        <name>Fe(2+)</name>
        <dbReference type="ChEBI" id="CHEBI:29033"/>
        <note>for iron-dependent acireductone dioxygenase activity</note>
    </ligand>
</feature>
<comment type="caution">
    <text evidence="11">The sequence shown here is derived from an EMBL/GenBank/DDBJ whole genome shotgun (WGS) entry which is preliminary data.</text>
</comment>
<dbReference type="OrthoDB" id="1867259at2759"/>
<evidence type="ECO:0000256" key="8">
    <source>
        <dbReference type="ARBA" id="ARBA00023167"/>
    </source>
</evidence>
<keyword evidence="6 10" id="KW-0560">Oxidoreductase</keyword>
<gene>
    <name evidence="11" type="ORF">AFUS01_LOCUS36496</name>
</gene>
<comment type="function">
    <text evidence="10">Catalyzes 2 different reactions between oxygen and the acireductone 1,2-dihydroxy-3-keto-5-methylthiopentene (DHK-MTPene) depending upon the metal bound in the active site. Fe-containing acireductone dioxygenase (Fe-ARD) produces formate and 2-keto-4-methylthiobutyrate (KMTB), the alpha-ketoacid precursor of methionine in the methionine recycle pathway. Ni-containing acireductone dioxygenase (Ni-ARD) produces methylthiopropionate, carbon monoxide and formate, and does not lie on the methionine recycle pathway.</text>
</comment>
<dbReference type="GO" id="GO:0005737">
    <property type="term" value="C:cytoplasm"/>
    <property type="evidence" value="ECO:0007669"/>
    <property type="project" value="UniProtKB-SubCell"/>
</dbReference>
<keyword evidence="7 10" id="KW-0408">Iron</keyword>
<dbReference type="HAMAP" id="MF_03154">
    <property type="entry name" value="Salvage_MtnD_euk"/>
    <property type="match status" value="1"/>
</dbReference>
<dbReference type="GO" id="GO:0019509">
    <property type="term" value="P:L-methionine salvage from methylthioadenosine"/>
    <property type="evidence" value="ECO:0007669"/>
    <property type="project" value="UniProtKB-UniRule"/>
</dbReference>
<evidence type="ECO:0000256" key="5">
    <source>
        <dbReference type="ARBA" id="ARBA00022964"/>
    </source>
</evidence>
<accession>A0A8J2L762</accession>